<feature type="transmembrane region" description="Helical" evidence="2">
    <location>
        <begin position="68"/>
        <end position="88"/>
    </location>
</feature>
<feature type="compositionally biased region" description="Pro residues" evidence="1">
    <location>
        <begin position="1"/>
        <end position="11"/>
    </location>
</feature>
<protein>
    <recommendedName>
        <fullName evidence="5">DUF962 domain-containing protein</fullName>
    </recommendedName>
</protein>
<reference key="1">
    <citation type="submission" date="2010-11" db="EMBL/GenBank/DDBJ databases">
        <title>The complete sequence of chromosome of Isophaera pallida ATCC 43644.</title>
        <authorList>
            <consortium name="US DOE Joint Genome Institute (JGI-PGF)"/>
            <person name="Lucas S."/>
            <person name="Copeland A."/>
            <person name="Lapidus A."/>
            <person name="Bruce D."/>
            <person name="Goodwin L."/>
            <person name="Pitluck S."/>
            <person name="Kyrpides N."/>
            <person name="Mavromatis K."/>
            <person name="Pagani I."/>
            <person name="Ivanova N."/>
            <person name="Saunders E."/>
            <person name="Brettin T."/>
            <person name="Detter J.C."/>
            <person name="Han C."/>
            <person name="Tapia R."/>
            <person name="Land M."/>
            <person name="Hauser L."/>
            <person name="Markowitz V."/>
            <person name="Cheng J.-F."/>
            <person name="Hugenholtz P."/>
            <person name="Woyke T."/>
            <person name="Wu D."/>
            <person name="Eisen J.A."/>
        </authorList>
    </citation>
    <scope>NUCLEOTIDE SEQUENCE</scope>
    <source>
        <strain>ATCC 43644</strain>
    </source>
</reference>
<dbReference type="InParanoid" id="E8R3L9"/>
<evidence type="ECO:0000256" key="1">
    <source>
        <dbReference type="SAM" id="MobiDB-lite"/>
    </source>
</evidence>
<keyword evidence="4" id="KW-1185">Reference proteome</keyword>
<gene>
    <name evidence="3" type="ordered locus">Isop_0997</name>
</gene>
<dbReference type="RefSeq" id="WP_013563875.1">
    <property type="nucleotide sequence ID" value="NC_014962.1"/>
</dbReference>
<sequence>MSTSAPIPPSTPETCSRSEQSSPRDTWRGRLVEKYRRDHQHPINHALHVGVGWPMVGASLLLLPFRPLWSLGLFLGGYAFMFSGHFLFEKNLPTILKHPSTPFVMAWAVTQGLLARIGLGNAVGVVPSETESKR</sequence>
<evidence type="ECO:0000313" key="4">
    <source>
        <dbReference type="Proteomes" id="UP000008631"/>
    </source>
</evidence>
<name>E8R3L9_ISOPI</name>
<proteinExistence type="predicted"/>
<evidence type="ECO:0008006" key="5">
    <source>
        <dbReference type="Google" id="ProtNLM"/>
    </source>
</evidence>
<dbReference type="InterPro" id="IPR009305">
    <property type="entry name" value="Mpo1-like"/>
</dbReference>
<evidence type="ECO:0000256" key="2">
    <source>
        <dbReference type="SAM" id="Phobius"/>
    </source>
</evidence>
<feature type="compositionally biased region" description="Polar residues" evidence="1">
    <location>
        <begin position="12"/>
        <end position="24"/>
    </location>
</feature>
<reference evidence="3 4" key="2">
    <citation type="journal article" date="2011" name="Stand. Genomic Sci.">
        <title>Complete genome sequence of Isosphaera pallida type strain (IS1B).</title>
        <authorList>
            <consortium name="US DOE Joint Genome Institute (JGI-PGF)"/>
            <person name="Goker M."/>
            <person name="Cleland D."/>
            <person name="Saunders E."/>
            <person name="Lapidus A."/>
            <person name="Nolan M."/>
            <person name="Lucas S."/>
            <person name="Hammon N."/>
            <person name="Deshpande S."/>
            <person name="Cheng J.F."/>
            <person name="Tapia R."/>
            <person name="Han C."/>
            <person name="Goodwin L."/>
            <person name="Pitluck S."/>
            <person name="Liolios K."/>
            <person name="Pagani I."/>
            <person name="Ivanova N."/>
            <person name="Mavromatis K."/>
            <person name="Pati A."/>
            <person name="Chen A."/>
            <person name="Palaniappan K."/>
            <person name="Land M."/>
            <person name="Hauser L."/>
            <person name="Chang Y.J."/>
            <person name="Jeffries C.D."/>
            <person name="Detter J.C."/>
            <person name="Beck B."/>
            <person name="Woyke T."/>
            <person name="Bristow J."/>
            <person name="Eisen J.A."/>
            <person name="Markowitz V."/>
            <person name="Hugenholtz P."/>
            <person name="Kyrpides N.C."/>
            <person name="Klenk H.P."/>
        </authorList>
    </citation>
    <scope>NUCLEOTIDE SEQUENCE [LARGE SCALE GENOMIC DNA]</scope>
    <source>
        <strain evidence="4">ATCC 43644 / DSM 9630 / IS1B</strain>
    </source>
</reference>
<dbReference type="OrthoDB" id="5515308at2"/>
<feature type="region of interest" description="Disordered" evidence="1">
    <location>
        <begin position="1"/>
        <end position="24"/>
    </location>
</feature>
<dbReference type="HOGENOM" id="CLU_1893382_0_0_0"/>
<keyword evidence="2" id="KW-0812">Transmembrane</keyword>
<feature type="transmembrane region" description="Helical" evidence="2">
    <location>
        <begin position="43"/>
        <end position="62"/>
    </location>
</feature>
<organism evidence="3 4">
    <name type="scientific">Isosphaera pallida (strain ATCC 43644 / DSM 9630 / IS1B)</name>
    <dbReference type="NCBI Taxonomy" id="575540"/>
    <lineage>
        <taxon>Bacteria</taxon>
        <taxon>Pseudomonadati</taxon>
        <taxon>Planctomycetota</taxon>
        <taxon>Planctomycetia</taxon>
        <taxon>Isosphaerales</taxon>
        <taxon>Isosphaeraceae</taxon>
        <taxon>Isosphaera</taxon>
    </lineage>
</organism>
<dbReference type="eggNOG" id="COG4323">
    <property type="taxonomic scope" value="Bacteria"/>
</dbReference>
<dbReference type="Proteomes" id="UP000008631">
    <property type="component" value="Chromosome"/>
</dbReference>
<keyword evidence="2" id="KW-1133">Transmembrane helix</keyword>
<evidence type="ECO:0000313" key="3">
    <source>
        <dbReference type="EMBL" id="ADV61586.1"/>
    </source>
</evidence>
<dbReference type="KEGG" id="ipa:Isop_0997"/>
<accession>E8R3L9</accession>
<dbReference type="AlphaFoldDB" id="E8R3L9"/>
<dbReference type="EMBL" id="CP002353">
    <property type="protein sequence ID" value="ADV61586.1"/>
    <property type="molecule type" value="Genomic_DNA"/>
</dbReference>
<dbReference type="Pfam" id="PF06127">
    <property type="entry name" value="Mpo1-like"/>
    <property type="match status" value="1"/>
</dbReference>
<keyword evidence="2" id="KW-0472">Membrane</keyword>